<name>A0A820IDN6_9BILA</name>
<feature type="compositionally biased region" description="Basic and acidic residues" evidence="1">
    <location>
        <begin position="1"/>
        <end position="19"/>
    </location>
</feature>
<protein>
    <submittedName>
        <fullName evidence="2">Uncharacterized protein</fullName>
    </submittedName>
</protein>
<dbReference type="Proteomes" id="UP000663868">
    <property type="component" value="Unassembled WGS sequence"/>
</dbReference>
<accession>A0A820IDN6</accession>
<dbReference type="EMBL" id="CAJOBB010014833">
    <property type="protein sequence ID" value="CAF4309533.1"/>
    <property type="molecule type" value="Genomic_DNA"/>
</dbReference>
<feature type="non-terminal residue" evidence="2">
    <location>
        <position position="27"/>
    </location>
</feature>
<evidence type="ECO:0000313" key="3">
    <source>
        <dbReference type="Proteomes" id="UP000663868"/>
    </source>
</evidence>
<gene>
    <name evidence="2" type="ORF">KXQ929_LOCUS45996</name>
</gene>
<proteinExistence type="predicted"/>
<evidence type="ECO:0000256" key="1">
    <source>
        <dbReference type="SAM" id="MobiDB-lite"/>
    </source>
</evidence>
<reference evidence="2" key="1">
    <citation type="submission" date="2021-02" db="EMBL/GenBank/DDBJ databases">
        <authorList>
            <person name="Nowell W R."/>
        </authorList>
    </citation>
    <scope>NUCLEOTIDE SEQUENCE</scope>
</reference>
<organism evidence="2 3">
    <name type="scientific">Adineta steineri</name>
    <dbReference type="NCBI Taxonomy" id="433720"/>
    <lineage>
        <taxon>Eukaryota</taxon>
        <taxon>Metazoa</taxon>
        <taxon>Spiralia</taxon>
        <taxon>Gnathifera</taxon>
        <taxon>Rotifera</taxon>
        <taxon>Eurotatoria</taxon>
        <taxon>Bdelloidea</taxon>
        <taxon>Adinetida</taxon>
        <taxon>Adinetidae</taxon>
        <taxon>Adineta</taxon>
    </lineage>
</organism>
<feature type="region of interest" description="Disordered" evidence="1">
    <location>
        <begin position="1"/>
        <end position="27"/>
    </location>
</feature>
<sequence length="27" mass="3010">MNINLDNRDHGGFRPDAGRKQKQSAAL</sequence>
<comment type="caution">
    <text evidence="2">The sequence shown here is derived from an EMBL/GenBank/DDBJ whole genome shotgun (WGS) entry which is preliminary data.</text>
</comment>
<dbReference type="AlphaFoldDB" id="A0A820IDN6"/>
<evidence type="ECO:0000313" key="2">
    <source>
        <dbReference type="EMBL" id="CAF4309533.1"/>
    </source>
</evidence>